<sequence length="338" mass="38476">MSALIRQRPLPKFGPSQTSSNASDKETDRQLPQRSIDRVNGILRECFDYIQQLGDPLLQQAEEDLLVDSRPSTTSKRTLTSRNCQSSLFSPKLSSFSTASKSISRSDSTRLTPSLRAAAVVPCLITRLTTKTEPTANVNPPIHQPSNRPTRRLKPNHSNSQPPINDEDALRVSRIEIPRFSGSAEEWVTFWAALDFAVNFRHYPAFQKHLLLLQYLEKGSPPRRMIELTTRYGDVGNLRDQLNAQLLHLRPARNNLKELRQLQHEIDRICTQLCSLESFRQIRPKSRLHSNERLYPGRALHSSNVVEGVRVAHEPRNGMAERVNVRNISQLSLPRFPV</sequence>
<evidence type="ECO:0000313" key="2">
    <source>
        <dbReference type="EMBL" id="KAL3081592.1"/>
    </source>
</evidence>
<name>A0ABD2INE6_9BILA</name>
<evidence type="ECO:0000256" key="1">
    <source>
        <dbReference type="SAM" id="MobiDB-lite"/>
    </source>
</evidence>
<dbReference type="AlphaFoldDB" id="A0ABD2INE6"/>
<feature type="compositionally biased region" description="Basic and acidic residues" evidence="1">
    <location>
        <begin position="23"/>
        <end position="35"/>
    </location>
</feature>
<comment type="caution">
    <text evidence="2">The sequence shown here is derived from an EMBL/GenBank/DDBJ whole genome shotgun (WGS) entry which is preliminary data.</text>
</comment>
<evidence type="ECO:0000313" key="3">
    <source>
        <dbReference type="Proteomes" id="UP001620626"/>
    </source>
</evidence>
<keyword evidence="3" id="KW-1185">Reference proteome</keyword>
<feature type="compositionally biased region" description="Polar residues" evidence="1">
    <location>
        <begin position="132"/>
        <end position="148"/>
    </location>
</feature>
<organism evidence="2 3">
    <name type="scientific">Heterodera trifolii</name>
    <dbReference type="NCBI Taxonomy" id="157864"/>
    <lineage>
        <taxon>Eukaryota</taxon>
        <taxon>Metazoa</taxon>
        <taxon>Ecdysozoa</taxon>
        <taxon>Nematoda</taxon>
        <taxon>Chromadorea</taxon>
        <taxon>Rhabditida</taxon>
        <taxon>Tylenchina</taxon>
        <taxon>Tylenchomorpha</taxon>
        <taxon>Tylenchoidea</taxon>
        <taxon>Heteroderidae</taxon>
        <taxon>Heteroderinae</taxon>
        <taxon>Heterodera</taxon>
    </lineage>
</organism>
<feature type="region of interest" description="Disordered" evidence="1">
    <location>
        <begin position="132"/>
        <end position="167"/>
    </location>
</feature>
<dbReference type="Proteomes" id="UP001620626">
    <property type="component" value="Unassembled WGS sequence"/>
</dbReference>
<reference evidence="2 3" key="1">
    <citation type="submission" date="2024-10" db="EMBL/GenBank/DDBJ databases">
        <authorList>
            <person name="Kim D."/>
        </authorList>
    </citation>
    <scope>NUCLEOTIDE SEQUENCE [LARGE SCALE GENOMIC DNA]</scope>
    <source>
        <strain evidence="2">BH-2024</strain>
    </source>
</reference>
<dbReference type="EMBL" id="JBICBT010001132">
    <property type="protein sequence ID" value="KAL3081592.1"/>
    <property type="molecule type" value="Genomic_DNA"/>
</dbReference>
<accession>A0ABD2INE6</accession>
<feature type="region of interest" description="Disordered" evidence="1">
    <location>
        <begin position="1"/>
        <end position="35"/>
    </location>
</feature>
<proteinExistence type="predicted"/>
<gene>
    <name evidence="2" type="ORF">niasHT_034250</name>
</gene>
<protein>
    <submittedName>
        <fullName evidence="2">Uncharacterized protein</fullName>
    </submittedName>
</protein>